<dbReference type="PANTHER" id="PTHR24028">
    <property type="entry name" value="CADHERIN-87A"/>
    <property type="match status" value="1"/>
</dbReference>
<feature type="signal peptide" evidence="14">
    <location>
        <begin position="1"/>
        <end position="20"/>
    </location>
</feature>
<keyword evidence="7" id="KW-0130">Cell adhesion</keyword>
<dbReference type="FunFam" id="2.60.40.60:FF:000001">
    <property type="entry name" value="Protocadherin alpha 2"/>
    <property type="match status" value="1"/>
</dbReference>
<feature type="region of interest" description="Disordered" evidence="12">
    <location>
        <begin position="937"/>
        <end position="991"/>
    </location>
</feature>
<evidence type="ECO:0000313" key="16">
    <source>
        <dbReference type="EMBL" id="CAG03747.1"/>
    </source>
</evidence>
<feature type="chain" id="PRO_5004243738" evidence="14">
    <location>
        <begin position="21"/>
        <end position="1259"/>
    </location>
</feature>
<feature type="domain" description="Cadherin" evidence="15">
    <location>
        <begin position="131"/>
        <end position="239"/>
    </location>
</feature>
<evidence type="ECO:0000256" key="5">
    <source>
        <dbReference type="ARBA" id="ARBA00022737"/>
    </source>
</evidence>
<feature type="region of interest" description="Disordered" evidence="12">
    <location>
        <begin position="762"/>
        <end position="790"/>
    </location>
</feature>
<evidence type="ECO:0000256" key="9">
    <source>
        <dbReference type="ARBA" id="ARBA00023136"/>
    </source>
</evidence>
<proteinExistence type="predicted"/>
<dbReference type="FunFam" id="2.60.40.60:FF:000002">
    <property type="entry name" value="Protocadherin alpha 2"/>
    <property type="match status" value="1"/>
</dbReference>
<evidence type="ECO:0000256" key="12">
    <source>
        <dbReference type="SAM" id="MobiDB-lite"/>
    </source>
</evidence>
<feature type="domain" description="Cadherin" evidence="15">
    <location>
        <begin position="363"/>
        <end position="459"/>
    </location>
</feature>
<protein>
    <submittedName>
        <fullName evidence="16">(spotted green pufferfish) hypothetical protein</fullName>
    </submittedName>
</protein>
<name>Q4S6I5_TETNG</name>
<feature type="compositionally biased region" description="Basic and acidic residues" evidence="12">
    <location>
        <begin position="860"/>
        <end position="869"/>
    </location>
</feature>
<feature type="region of interest" description="Disordered" evidence="12">
    <location>
        <begin position="1095"/>
        <end position="1117"/>
    </location>
</feature>
<evidence type="ECO:0000256" key="10">
    <source>
        <dbReference type="ARBA" id="ARBA00023180"/>
    </source>
</evidence>
<comment type="caution">
    <text evidence="16">The sequence shown here is derived from an EMBL/GenBank/DDBJ whole genome shotgun (WGS) entry which is preliminary data.</text>
</comment>
<dbReference type="PRINTS" id="PR00205">
    <property type="entry name" value="CADHERIN"/>
</dbReference>
<dbReference type="AlphaFoldDB" id="Q4S6I5"/>
<dbReference type="FunFam" id="2.60.40.60:FF:000007">
    <property type="entry name" value="Protocadherin alpha 2"/>
    <property type="match status" value="1"/>
</dbReference>
<sequence length="1259" mass="138320">MWKVLAVFATAAAMAPGVTGKTLKYQTFEEQKVGTVIARLKDDVADVLAKPRSSVSLRFKAVQRGSSSFLSVREQDGEISVRTKIDREKLCEKNLNCSIQFDVLTLPTEHLQLFHVDVEVLDINDNAPQFARAVIPIEISESAAVGARIPLDSATDPDVGENSLYTYALEPNNFFKIDIQSRTDGAKYAELVVLRELDREMRATYELQYTASDRGVPPRTGSTLLKISIVDSNDNSPVFEKSSYVINLPENSPVGTLLIDLNATDADEGTNAKIVYSFSSHVSPKIMETFKINPDTGHLTLIRRVDYETINSFDIDVQAQDMGPNSMPAHCKILVTVVDVNDNKPDISINPMSSQGNGDAAYISEASPLDNFVALVRVEDLDSGLNGEVDCKLHSQGYFKLHKSNENNYMILTNMSLDREKKSEFSLTVVAEDRGTPSLSTVKHFTVHITDENDNPPRFEKGRYEVFKSENNAPGAYLTSVMATDPDLETNGQVSYSILENSVHGNSISTYVTIDPSNGAIYALRTFDREDVSCITFVVQAKDAGKPPMSSNVTVILNILDENDNPPVIVVPQLWNFTADVPASKFTEAGQLVTMVRATDRDTGVNAELICSIVSGNEESFFIIDPRTCEIHANASLENYPHEHAELTVMVRDQGRESLSAKAVLKITLYENMENHVQVMDQGESTVDAPLIIIISLVAICAVLLVIMVVFAAHSSRERKDARNSYNCRVAESTHQHHPKKPSRQIHKGDITLVPTVNGTLPIRAHHHSPTATPPLDRAQMGSRPNHNSRQSLNSLVTISSNHIPESFALELAHATPPVEVVSQLLSMLHQGQYQPRPSFRGNKYSRSYRYALQDMDKFSLKDSGRGDSEAGDSDCDMGRESPVDRLLLGEGFSDLIHLEMHHRLHPAMRLCTDECRILGHSDQCWMPPISSPASSADYRNNMYIPGEESSQQPQTDDDQSSVDSERRKSFSTFGKECGSEEAEVGGVATGGGSDPCVTGGGAGSLLTEMNSVFQRLLPPNMDSYAECNETSPTSSTAERINGRGGNVVSTHSNSAVPQDNRRVMLPGGKSPAYPPGVAAWAASTHYLNPGSGSVGTNHVASSPTSTTSTPANGQSSHLKWLPAMEEIPENYEEDDFEGVFHQGHPGGKRSEVSHEAGMDSSELVHEINKLLQDVTYFQYRFFAVFDHLHWSPRFLMLAKLDCQELICSTESEESRGKVLQVPSVKELSMVSRHVLHDIAPLPMGITAMCIVGRSKHPV</sequence>
<feature type="domain" description="Cadherin" evidence="15">
    <location>
        <begin position="240"/>
        <end position="347"/>
    </location>
</feature>
<dbReference type="Pfam" id="PF00028">
    <property type="entry name" value="Cadherin"/>
    <property type="match status" value="5"/>
</dbReference>
<keyword evidence="8 13" id="KW-1133">Transmembrane helix</keyword>
<reference evidence="16" key="2">
    <citation type="submission" date="2004-02" db="EMBL/GenBank/DDBJ databases">
        <authorList>
            <consortium name="Genoscope"/>
            <consortium name="Whitehead Institute Centre for Genome Research"/>
        </authorList>
    </citation>
    <scope>NUCLEOTIDE SEQUENCE</scope>
</reference>
<feature type="domain" description="Cadherin" evidence="15">
    <location>
        <begin position="29"/>
        <end position="130"/>
    </location>
</feature>
<dbReference type="KEGG" id="tng:GSTEN00023272G001"/>
<keyword evidence="10" id="KW-0325">Glycoprotein</keyword>
<evidence type="ECO:0000256" key="3">
    <source>
        <dbReference type="ARBA" id="ARBA00022692"/>
    </source>
</evidence>
<evidence type="ECO:0000256" key="2">
    <source>
        <dbReference type="ARBA" id="ARBA00022475"/>
    </source>
</evidence>
<dbReference type="Gene3D" id="2.60.40.60">
    <property type="entry name" value="Cadherins"/>
    <property type="match status" value="6"/>
</dbReference>
<keyword evidence="4 14" id="KW-0732">Signal</keyword>
<feature type="region of interest" description="Disordered" evidence="12">
    <location>
        <begin position="860"/>
        <end position="882"/>
    </location>
</feature>
<dbReference type="PROSITE" id="PS00232">
    <property type="entry name" value="CADHERIN_1"/>
    <property type="match status" value="2"/>
</dbReference>
<accession>Q4S6I5</accession>
<dbReference type="FunFam" id="2.60.40.60:FF:000003">
    <property type="entry name" value="Protocadherin alpha 2"/>
    <property type="match status" value="1"/>
</dbReference>
<keyword evidence="3 13" id="KW-0812">Transmembrane</keyword>
<dbReference type="PROSITE" id="PS50268">
    <property type="entry name" value="CADHERIN_2"/>
    <property type="match status" value="6"/>
</dbReference>
<organism evidence="16">
    <name type="scientific">Tetraodon nigroviridis</name>
    <name type="common">Spotted green pufferfish</name>
    <name type="synonym">Chelonodon nigroviridis</name>
    <dbReference type="NCBI Taxonomy" id="99883"/>
    <lineage>
        <taxon>Eukaryota</taxon>
        <taxon>Metazoa</taxon>
        <taxon>Chordata</taxon>
        <taxon>Craniata</taxon>
        <taxon>Vertebrata</taxon>
        <taxon>Euteleostomi</taxon>
        <taxon>Actinopterygii</taxon>
        <taxon>Neopterygii</taxon>
        <taxon>Teleostei</taxon>
        <taxon>Neoteleostei</taxon>
        <taxon>Acanthomorphata</taxon>
        <taxon>Eupercaria</taxon>
        <taxon>Tetraodontiformes</taxon>
        <taxon>Tetradontoidea</taxon>
        <taxon>Tetraodontidae</taxon>
        <taxon>Tetraodon</taxon>
    </lineage>
</organism>
<dbReference type="InterPro" id="IPR020894">
    <property type="entry name" value="Cadherin_CS"/>
</dbReference>
<dbReference type="PANTHER" id="PTHR24028:SF9">
    <property type="entry name" value="PROTOCADHERIN-18"/>
    <property type="match status" value="1"/>
</dbReference>
<keyword evidence="5" id="KW-0677">Repeat</keyword>
<evidence type="ECO:0000256" key="7">
    <source>
        <dbReference type="ARBA" id="ARBA00022889"/>
    </source>
</evidence>
<comment type="subcellular location">
    <subcellularLocation>
        <location evidence="1">Cell membrane</location>
        <topology evidence="1">Single-pass type I membrane protein</topology>
    </subcellularLocation>
</comment>
<evidence type="ECO:0000256" key="6">
    <source>
        <dbReference type="ARBA" id="ARBA00022837"/>
    </source>
</evidence>
<dbReference type="InterPro" id="IPR002126">
    <property type="entry name" value="Cadherin-like_dom"/>
</dbReference>
<feature type="region of interest" description="Disordered" evidence="12">
    <location>
        <begin position="730"/>
        <end position="749"/>
    </location>
</feature>
<evidence type="ECO:0000256" key="11">
    <source>
        <dbReference type="PROSITE-ProRule" id="PRU00043"/>
    </source>
</evidence>
<dbReference type="InterPro" id="IPR015919">
    <property type="entry name" value="Cadherin-like_sf"/>
</dbReference>
<evidence type="ECO:0000256" key="8">
    <source>
        <dbReference type="ARBA" id="ARBA00022989"/>
    </source>
</evidence>
<gene>
    <name evidence="16" type="ORF">GSTENG00023272001</name>
</gene>
<evidence type="ECO:0000256" key="13">
    <source>
        <dbReference type="SAM" id="Phobius"/>
    </source>
</evidence>
<dbReference type="GO" id="GO:0007156">
    <property type="term" value="P:homophilic cell adhesion via plasma membrane adhesion molecules"/>
    <property type="evidence" value="ECO:0007669"/>
    <property type="project" value="InterPro"/>
</dbReference>
<dbReference type="CDD" id="cd11304">
    <property type="entry name" value="Cadherin_repeat"/>
    <property type="match status" value="6"/>
</dbReference>
<dbReference type="SMART" id="SM00112">
    <property type="entry name" value="CA"/>
    <property type="match status" value="6"/>
</dbReference>
<evidence type="ECO:0000256" key="14">
    <source>
        <dbReference type="SAM" id="SignalP"/>
    </source>
</evidence>
<feature type="transmembrane region" description="Helical" evidence="13">
    <location>
        <begin position="691"/>
        <end position="713"/>
    </location>
</feature>
<dbReference type="EMBL" id="CAAE01014725">
    <property type="protein sequence ID" value="CAG03747.1"/>
    <property type="molecule type" value="Genomic_DNA"/>
</dbReference>
<evidence type="ECO:0000259" key="15">
    <source>
        <dbReference type="PROSITE" id="PS50268"/>
    </source>
</evidence>
<dbReference type="GO" id="GO:0009653">
    <property type="term" value="P:anatomical structure morphogenesis"/>
    <property type="evidence" value="ECO:0007669"/>
    <property type="project" value="UniProtKB-ARBA"/>
</dbReference>
<keyword evidence="6 11" id="KW-0106">Calcium</keyword>
<dbReference type="Pfam" id="PF08266">
    <property type="entry name" value="Cadherin_2"/>
    <property type="match status" value="1"/>
</dbReference>
<feature type="domain" description="Cadherin" evidence="15">
    <location>
        <begin position="460"/>
        <end position="569"/>
    </location>
</feature>
<dbReference type="GO" id="GO:0005509">
    <property type="term" value="F:calcium ion binding"/>
    <property type="evidence" value="ECO:0007669"/>
    <property type="project" value="UniProtKB-UniRule"/>
</dbReference>
<dbReference type="InterPro" id="IPR013164">
    <property type="entry name" value="Cadherin_N"/>
</dbReference>
<feature type="compositionally biased region" description="Low complexity" evidence="12">
    <location>
        <begin position="1102"/>
        <end position="1111"/>
    </location>
</feature>
<keyword evidence="9 13" id="KW-0472">Membrane</keyword>
<dbReference type="FunFam" id="2.60.40.60:FF:000004">
    <property type="entry name" value="Protocadherin 1 gamma 2"/>
    <property type="match status" value="1"/>
</dbReference>
<evidence type="ECO:0000256" key="4">
    <source>
        <dbReference type="ARBA" id="ARBA00022729"/>
    </source>
</evidence>
<feature type="domain" description="Cadherin" evidence="15">
    <location>
        <begin position="590"/>
        <end position="692"/>
    </location>
</feature>
<dbReference type="InterPro" id="IPR050174">
    <property type="entry name" value="Protocadherin/Cadherin-CA"/>
</dbReference>
<feature type="compositionally biased region" description="Basic residues" evidence="12">
    <location>
        <begin position="736"/>
        <end position="746"/>
    </location>
</feature>
<dbReference type="GO" id="GO:0005886">
    <property type="term" value="C:plasma membrane"/>
    <property type="evidence" value="ECO:0007669"/>
    <property type="project" value="UniProtKB-SubCell"/>
</dbReference>
<evidence type="ECO:0000256" key="1">
    <source>
        <dbReference type="ARBA" id="ARBA00004251"/>
    </source>
</evidence>
<dbReference type="SUPFAM" id="SSF49313">
    <property type="entry name" value="Cadherin-like"/>
    <property type="match status" value="5"/>
</dbReference>
<keyword evidence="2" id="KW-1003">Cell membrane</keyword>
<dbReference type="OrthoDB" id="6252479at2759"/>
<reference evidence="16" key="1">
    <citation type="journal article" date="2004" name="Nature">
        <title>Genome duplication in the teleost fish Tetraodon nigroviridis reveals the early vertebrate proto-karyotype.</title>
        <authorList>
            <person name="Jaillon O."/>
            <person name="Aury J.-M."/>
            <person name="Brunet F."/>
            <person name="Petit J.-L."/>
            <person name="Stange-Thomann N."/>
            <person name="Mauceli E."/>
            <person name="Bouneau L."/>
            <person name="Fischer C."/>
            <person name="Ozouf-Costaz C."/>
            <person name="Bernot A."/>
            <person name="Nicaud S."/>
            <person name="Jaffe D."/>
            <person name="Fisher S."/>
            <person name="Lutfalla G."/>
            <person name="Dossat C."/>
            <person name="Segurens B."/>
            <person name="Dasilva C."/>
            <person name="Salanoubat M."/>
            <person name="Levy M."/>
            <person name="Boudet N."/>
            <person name="Castellano S."/>
            <person name="Anthouard V."/>
            <person name="Jubin C."/>
            <person name="Castelli V."/>
            <person name="Katinka M."/>
            <person name="Vacherie B."/>
            <person name="Biemont C."/>
            <person name="Skalli Z."/>
            <person name="Cattolico L."/>
            <person name="Poulain J."/>
            <person name="De Berardinis V."/>
            <person name="Cruaud C."/>
            <person name="Duprat S."/>
            <person name="Brottier P."/>
            <person name="Coutanceau J.-P."/>
            <person name="Gouzy J."/>
            <person name="Parra G."/>
            <person name="Lardier G."/>
            <person name="Chapple C."/>
            <person name="McKernan K.J."/>
            <person name="McEwan P."/>
            <person name="Bosak S."/>
            <person name="Kellis M."/>
            <person name="Volff J.-N."/>
            <person name="Guigo R."/>
            <person name="Zody M.C."/>
            <person name="Mesirov J."/>
            <person name="Lindblad-Toh K."/>
            <person name="Birren B."/>
            <person name="Nusbaum C."/>
            <person name="Kahn D."/>
            <person name="Robinson-Rechavi M."/>
            <person name="Laudet V."/>
            <person name="Schachter V."/>
            <person name="Quetier F."/>
            <person name="Saurin W."/>
            <person name="Scarpelli C."/>
            <person name="Wincker P."/>
            <person name="Lander E.S."/>
            <person name="Weissenbach J."/>
            <person name="Roest Crollius H."/>
        </authorList>
    </citation>
    <scope>NUCLEOTIDE SEQUENCE [LARGE SCALE GENOMIC DNA]</scope>
</reference>